<dbReference type="Proteomes" id="UP000531251">
    <property type="component" value="Unassembled WGS sequence"/>
</dbReference>
<sequence length="216" mass="23542">MLRQAAEFPQRIRATRDLILAGQRTPGPLLVLDGWLGRVQLFSDGRRQILSFLLPGDVIQDAGTFQPVAPSTITALCDAVLCSAPAPEDEGPREAYAASAALDEIYLLRQIARLGRMSAYERIQDWLSEMHERLLLAGAAGPESFPMPLTQEMLADALGLTSVHVNRTLQAMRRDGILEWRGGTVRLRQSAATNGARARPMPEAAISAFRKALLAG</sequence>
<dbReference type="Gene3D" id="1.10.10.10">
    <property type="entry name" value="Winged helix-like DNA-binding domain superfamily/Winged helix DNA-binding domain"/>
    <property type="match status" value="1"/>
</dbReference>
<keyword evidence="2" id="KW-0238">DNA-binding</keyword>
<evidence type="ECO:0000313" key="6">
    <source>
        <dbReference type="Proteomes" id="UP000531251"/>
    </source>
</evidence>
<evidence type="ECO:0000256" key="3">
    <source>
        <dbReference type="ARBA" id="ARBA00023163"/>
    </source>
</evidence>
<name>A0A7X5Y402_9SPHN</name>
<feature type="domain" description="HTH crp-type" evidence="4">
    <location>
        <begin position="117"/>
        <end position="191"/>
    </location>
</feature>
<dbReference type="InterPro" id="IPR036390">
    <property type="entry name" value="WH_DNA-bd_sf"/>
</dbReference>
<dbReference type="SMART" id="SM00419">
    <property type="entry name" value="HTH_CRP"/>
    <property type="match status" value="1"/>
</dbReference>
<evidence type="ECO:0000256" key="2">
    <source>
        <dbReference type="ARBA" id="ARBA00023125"/>
    </source>
</evidence>
<dbReference type="AlphaFoldDB" id="A0A7X5Y402"/>
<dbReference type="EMBL" id="JAATJB010000014">
    <property type="protein sequence ID" value="NJB99350.1"/>
    <property type="molecule type" value="Genomic_DNA"/>
</dbReference>
<accession>A0A7X5Y402</accession>
<keyword evidence="3" id="KW-0804">Transcription</keyword>
<evidence type="ECO:0000313" key="5">
    <source>
        <dbReference type="EMBL" id="NJB99350.1"/>
    </source>
</evidence>
<organism evidence="5 6">
    <name type="scientific">Sphingomonas trueperi</name>
    <dbReference type="NCBI Taxonomy" id="53317"/>
    <lineage>
        <taxon>Bacteria</taxon>
        <taxon>Pseudomonadati</taxon>
        <taxon>Pseudomonadota</taxon>
        <taxon>Alphaproteobacteria</taxon>
        <taxon>Sphingomonadales</taxon>
        <taxon>Sphingomonadaceae</taxon>
        <taxon>Sphingomonas</taxon>
    </lineage>
</organism>
<evidence type="ECO:0000256" key="1">
    <source>
        <dbReference type="ARBA" id="ARBA00023015"/>
    </source>
</evidence>
<dbReference type="InterPro" id="IPR012318">
    <property type="entry name" value="HTH_CRP"/>
</dbReference>
<dbReference type="Pfam" id="PF13545">
    <property type="entry name" value="HTH_Crp_2"/>
    <property type="match status" value="1"/>
</dbReference>
<dbReference type="SUPFAM" id="SSF51206">
    <property type="entry name" value="cAMP-binding domain-like"/>
    <property type="match status" value="1"/>
</dbReference>
<dbReference type="PROSITE" id="PS51063">
    <property type="entry name" value="HTH_CRP_2"/>
    <property type="match status" value="1"/>
</dbReference>
<dbReference type="GO" id="GO:0006355">
    <property type="term" value="P:regulation of DNA-templated transcription"/>
    <property type="evidence" value="ECO:0007669"/>
    <property type="project" value="InterPro"/>
</dbReference>
<keyword evidence="1" id="KW-0805">Transcription regulation</keyword>
<dbReference type="InterPro" id="IPR000595">
    <property type="entry name" value="cNMP-bd_dom"/>
</dbReference>
<dbReference type="GO" id="GO:0003677">
    <property type="term" value="F:DNA binding"/>
    <property type="evidence" value="ECO:0007669"/>
    <property type="project" value="UniProtKB-KW"/>
</dbReference>
<dbReference type="SUPFAM" id="SSF46785">
    <property type="entry name" value="Winged helix' DNA-binding domain"/>
    <property type="match status" value="1"/>
</dbReference>
<dbReference type="Pfam" id="PF00027">
    <property type="entry name" value="cNMP_binding"/>
    <property type="match status" value="1"/>
</dbReference>
<protein>
    <submittedName>
        <fullName evidence="5">CRP-like cAMP-binding protein</fullName>
    </submittedName>
</protein>
<reference evidence="5 6" key="1">
    <citation type="submission" date="2020-03" db="EMBL/GenBank/DDBJ databases">
        <title>Genomic Encyclopedia of Type Strains, Phase IV (KMG-IV): sequencing the most valuable type-strain genomes for metagenomic binning, comparative biology and taxonomic classification.</title>
        <authorList>
            <person name="Goeker M."/>
        </authorList>
    </citation>
    <scope>NUCLEOTIDE SEQUENCE [LARGE SCALE GENOMIC DNA]</scope>
    <source>
        <strain evidence="5 6">DSM 7225</strain>
    </source>
</reference>
<proteinExistence type="predicted"/>
<comment type="caution">
    <text evidence="5">The sequence shown here is derived from an EMBL/GenBank/DDBJ whole genome shotgun (WGS) entry which is preliminary data.</text>
</comment>
<dbReference type="InterPro" id="IPR036388">
    <property type="entry name" value="WH-like_DNA-bd_sf"/>
</dbReference>
<dbReference type="RefSeq" id="WP_241217893.1">
    <property type="nucleotide sequence ID" value="NZ_BAAADY010000016.1"/>
</dbReference>
<dbReference type="InterPro" id="IPR014710">
    <property type="entry name" value="RmlC-like_jellyroll"/>
</dbReference>
<dbReference type="InterPro" id="IPR018490">
    <property type="entry name" value="cNMP-bd_dom_sf"/>
</dbReference>
<dbReference type="Gene3D" id="2.60.120.10">
    <property type="entry name" value="Jelly Rolls"/>
    <property type="match status" value="1"/>
</dbReference>
<keyword evidence="6" id="KW-1185">Reference proteome</keyword>
<evidence type="ECO:0000259" key="4">
    <source>
        <dbReference type="PROSITE" id="PS51063"/>
    </source>
</evidence>
<gene>
    <name evidence="5" type="ORF">GGR89_003691</name>
</gene>